<dbReference type="EMBL" id="FXWK01000001">
    <property type="protein sequence ID" value="SMQ60612.1"/>
    <property type="molecule type" value="Genomic_DNA"/>
</dbReference>
<proteinExistence type="inferred from homology"/>
<dbReference type="SUPFAM" id="SSF55961">
    <property type="entry name" value="Bet v1-like"/>
    <property type="match status" value="1"/>
</dbReference>
<organism evidence="3 4">
    <name type="scientific">Devosia lucknowensis</name>
    <dbReference type="NCBI Taxonomy" id="1096929"/>
    <lineage>
        <taxon>Bacteria</taxon>
        <taxon>Pseudomonadati</taxon>
        <taxon>Pseudomonadota</taxon>
        <taxon>Alphaproteobacteria</taxon>
        <taxon>Hyphomicrobiales</taxon>
        <taxon>Devosiaceae</taxon>
        <taxon>Devosia</taxon>
    </lineage>
</organism>
<name>A0A1Y6EJ44_9HYPH</name>
<feature type="domain" description="Activator of Hsp90 ATPase homologue 1/2-like C-terminal" evidence="2">
    <location>
        <begin position="28"/>
        <end position="161"/>
    </location>
</feature>
<dbReference type="AlphaFoldDB" id="A0A1Y6EJ44"/>
<dbReference type="OrthoDB" id="9805228at2"/>
<evidence type="ECO:0000259" key="2">
    <source>
        <dbReference type="Pfam" id="PF08327"/>
    </source>
</evidence>
<sequence>MNDQSFPNPFKTELPADAPLIIMSRTFDAPLALVWTVWTEAEHMARWWGPHDSNRVVQLDVRTGGKWRVVSTMPDGSEVTFFGTYLAVEPKALIRNTFVVEGMFEEDARYYEEHHFEERDGRTHYRSVSNYPDFEMRNATVDTGMEWGANASMVKFDAILERLKSGS</sequence>
<reference evidence="4" key="1">
    <citation type="submission" date="2017-04" db="EMBL/GenBank/DDBJ databases">
        <authorList>
            <person name="Varghese N."/>
            <person name="Submissions S."/>
        </authorList>
    </citation>
    <scope>NUCLEOTIDE SEQUENCE [LARGE SCALE GENOMIC DNA]</scope>
</reference>
<protein>
    <submittedName>
        <fullName evidence="3">Uncharacterized conserved protein YndB, AHSA1/START domain</fullName>
    </submittedName>
</protein>
<dbReference type="Pfam" id="PF08327">
    <property type="entry name" value="AHSA1"/>
    <property type="match status" value="1"/>
</dbReference>
<dbReference type="Proteomes" id="UP000194474">
    <property type="component" value="Unassembled WGS sequence"/>
</dbReference>
<dbReference type="Gene3D" id="3.30.530.20">
    <property type="match status" value="1"/>
</dbReference>
<comment type="similarity">
    <text evidence="1">Belongs to the AHA1 family.</text>
</comment>
<evidence type="ECO:0000313" key="3">
    <source>
        <dbReference type="EMBL" id="SMQ60612.1"/>
    </source>
</evidence>
<evidence type="ECO:0000313" key="4">
    <source>
        <dbReference type="Proteomes" id="UP000194474"/>
    </source>
</evidence>
<keyword evidence="4" id="KW-1185">Reference proteome</keyword>
<gene>
    <name evidence="3" type="ORF">SAMN06295905_0401</name>
</gene>
<evidence type="ECO:0000256" key="1">
    <source>
        <dbReference type="ARBA" id="ARBA00006817"/>
    </source>
</evidence>
<dbReference type="RefSeq" id="WP_086468864.1">
    <property type="nucleotide sequence ID" value="NZ_FXWK01000001.1"/>
</dbReference>
<dbReference type="InterPro" id="IPR023393">
    <property type="entry name" value="START-like_dom_sf"/>
</dbReference>
<accession>A0A1Y6EJ44</accession>
<dbReference type="InterPro" id="IPR013538">
    <property type="entry name" value="ASHA1/2-like_C"/>
</dbReference>